<feature type="compositionally biased region" description="Polar residues" evidence="1">
    <location>
        <begin position="134"/>
        <end position="148"/>
    </location>
</feature>
<proteinExistence type="evidence at transcript level"/>
<dbReference type="ExpressionAtlas" id="B6TTX7">
    <property type="expression patterns" value="baseline and differential"/>
</dbReference>
<dbReference type="PANTHER" id="PTHR33063:SF16">
    <property type="entry name" value="OS02G0241300 PROTEIN"/>
    <property type="match status" value="1"/>
</dbReference>
<organism evidence="2">
    <name type="scientific">Zea mays</name>
    <name type="common">Maize</name>
    <dbReference type="NCBI Taxonomy" id="4577"/>
    <lineage>
        <taxon>Eukaryota</taxon>
        <taxon>Viridiplantae</taxon>
        <taxon>Streptophyta</taxon>
        <taxon>Embryophyta</taxon>
        <taxon>Tracheophyta</taxon>
        <taxon>Spermatophyta</taxon>
        <taxon>Magnoliopsida</taxon>
        <taxon>Liliopsida</taxon>
        <taxon>Poales</taxon>
        <taxon>Poaceae</taxon>
        <taxon>PACMAD clade</taxon>
        <taxon>Panicoideae</taxon>
        <taxon>Andropogonodae</taxon>
        <taxon>Andropogoneae</taxon>
        <taxon>Tripsacinae</taxon>
        <taxon>Zea</taxon>
    </lineage>
</organism>
<feature type="region of interest" description="Disordered" evidence="1">
    <location>
        <begin position="56"/>
        <end position="81"/>
    </location>
</feature>
<dbReference type="InterPro" id="IPR004252">
    <property type="entry name" value="Probable_transposase_24"/>
</dbReference>
<dbReference type="AlphaFoldDB" id="B6TTX7"/>
<evidence type="ECO:0008006" key="3">
    <source>
        <dbReference type="Google" id="ProtNLM"/>
    </source>
</evidence>
<protein>
    <recommendedName>
        <fullName evidence="3">Transposase, Ptta/En/Spm, plant</fullName>
    </recommendedName>
</protein>
<evidence type="ECO:0000313" key="2">
    <source>
        <dbReference type="EMBL" id="ACG40560.1"/>
    </source>
</evidence>
<name>B6TTX7_MAIZE</name>
<sequence length="496" mass="55888">MAPGRKTTAKPTKPTEVPLTEYEKLRAENLMRNNQKLQRLGVTTLASILNHTSAKSKVDTHEKSGSLYEVQEGEGSEDEEVNQCATNRRNRLKRVLAPAQQDEPTRFTRQNTRDLALTFSPELQQVETLGLSTITSTPQQDQNNSSDQGALEATIDPNGKRNRSMGRELDRISRGLCTNIPIHIAEGKMRPEAPMQAAKLASEGGIILRQQMPILRHWKEYKKDKSIVTNYIGKVAAQFTMDTNNNAIKAACADLLKGGQRQMRYQLKKKYFNGIPANQVRTTSPVKHMTDDQWKALVEMWSDAKHKEKCTKNQLNRENVRLHQRTGSRCYIAQAHVVKKDIFKDVEPTSIDLFKNFHCGKKNGFTESVQKAIDDMEGIMSEPVQDGQEPKSAKEAVSQVVKSTTFLRVAGVCSASKSTSRGAISSQVHDLQVELENEKQEKGELRQELDNLKMESETSRVKHSEEIEGLKKTSQEMHGLLRQLLSFNQGQHNPRS</sequence>
<dbReference type="GeneID" id="113633880"/>
<feature type="region of interest" description="Disordered" evidence="1">
    <location>
        <begin position="437"/>
        <end position="475"/>
    </location>
</feature>
<dbReference type="RefSeq" id="NP_001144435.1">
    <property type="nucleotide sequence ID" value="NM_001150963.1"/>
</dbReference>
<dbReference type="PANTHER" id="PTHR33063">
    <property type="entry name" value="OS02G0583500 PROTEIN"/>
    <property type="match status" value="1"/>
</dbReference>
<evidence type="ECO:0000256" key="1">
    <source>
        <dbReference type="SAM" id="MobiDB-lite"/>
    </source>
</evidence>
<feature type="compositionally biased region" description="Acidic residues" evidence="1">
    <location>
        <begin position="71"/>
        <end position="81"/>
    </location>
</feature>
<accession>B6TTX7</accession>
<feature type="region of interest" description="Disordered" evidence="1">
    <location>
        <begin position="134"/>
        <end position="170"/>
    </location>
</feature>
<reference evidence="2" key="1">
    <citation type="journal article" date="2009" name="Plant Mol. Biol.">
        <title>Insights into corn genes derived from large-scale cDNA sequencing.</title>
        <authorList>
            <person name="Alexandrov N.N."/>
            <person name="Brover V.V."/>
            <person name="Freidin S."/>
            <person name="Troukhan M.E."/>
            <person name="Tatarinova T.V."/>
            <person name="Zhang H."/>
            <person name="Swaller T.J."/>
            <person name="Lu Y.P."/>
            <person name="Bouck J."/>
            <person name="Flavell R.B."/>
            <person name="Feldmann K.A."/>
        </authorList>
    </citation>
    <scope>NUCLEOTIDE SEQUENCE</scope>
</reference>
<dbReference type="EMBL" id="EU968442">
    <property type="protein sequence ID" value="ACG40560.1"/>
    <property type="molecule type" value="mRNA"/>
</dbReference>
<dbReference type="Pfam" id="PF03004">
    <property type="entry name" value="Transposase_24"/>
    <property type="match status" value="1"/>
</dbReference>